<keyword evidence="4" id="KW-0560">Oxidoreductase</keyword>
<dbReference type="InterPro" id="IPR000866">
    <property type="entry name" value="AhpC/TSA"/>
</dbReference>
<protein>
    <submittedName>
        <fullName evidence="8">Redoxin domain-containing protein</fullName>
    </submittedName>
</protein>
<evidence type="ECO:0000259" key="6">
    <source>
        <dbReference type="Pfam" id="PF00578"/>
    </source>
</evidence>
<dbReference type="EMBL" id="WMBE01000002">
    <property type="protein sequence ID" value="MDG0866729.1"/>
    <property type="molecule type" value="Genomic_DNA"/>
</dbReference>
<dbReference type="Gene3D" id="3.40.30.10">
    <property type="entry name" value="Glutaredoxin"/>
    <property type="match status" value="1"/>
</dbReference>
<dbReference type="Pfam" id="PF00578">
    <property type="entry name" value="AhpC-TSA"/>
    <property type="match status" value="1"/>
</dbReference>
<evidence type="ECO:0000256" key="5">
    <source>
        <dbReference type="ARBA" id="ARBA00023284"/>
    </source>
</evidence>
<keyword evidence="5" id="KW-0676">Redox-active center</keyword>
<dbReference type="InterPro" id="IPR036249">
    <property type="entry name" value="Thioredoxin-like_sf"/>
</dbReference>
<dbReference type="GO" id="GO:0042744">
    <property type="term" value="P:hydrogen peroxide catabolic process"/>
    <property type="evidence" value="ECO:0007669"/>
    <property type="project" value="TreeGrafter"/>
</dbReference>
<keyword evidence="2" id="KW-0575">Peroxidase</keyword>
<dbReference type="GO" id="GO:0008379">
    <property type="term" value="F:thioredoxin peroxidase activity"/>
    <property type="evidence" value="ECO:0007669"/>
    <property type="project" value="TreeGrafter"/>
</dbReference>
<evidence type="ECO:0000256" key="2">
    <source>
        <dbReference type="ARBA" id="ARBA00022559"/>
    </source>
</evidence>
<comment type="similarity">
    <text evidence="1">Belongs to the peroxiredoxin family. AhpC/Prx1 subfamily.</text>
</comment>
<dbReference type="AlphaFoldDB" id="A0AAJ6CSC9"/>
<proteinExistence type="inferred from homology"/>
<dbReference type="GO" id="GO:0045454">
    <property type="term" value="P:cell redox homeostasis"/>
    <property type="evidence" value="ECO:0007669"/>
    <property type="project" value="TreeGrafter"/>
</dbReference>
<evidence type="ECO:0000313" key="7">
    <source>
        <dbReference type="EMBL" id="MDG0866729.1"/>
    </source>
</evidence>
<evidence type="ECO:0000313" key="10">
    <source>
        <dbReference type="Proteomes" id="UP001321249"/>
    </source>
</evidence>
<dbReference type="GO" id="GO:0033554">
    <property type="term" value="P:cellular response to stress"/>
    <property type="evidence" value="ECO:0007669"/>
    <property type="project" value="TreeGrafter"/>
</dbReference>
<reference evidence="9" key="3">
    <citation type="submission" date="2023-06" db="EMBL/GenBank/DDBJ databases">
        <title>Pangenomics reveal diversification of enzyme families and niche specialization in globally abundant SAR202 bacteria.</title>
        <authorList>
            <person name="Saw J.H.W."/>
        </authorList>
    </citation>
    <scope>NUCLEOTIDE SEQUENCE [LARGE SCALE GENOMIC DNA]</scope>
    <source>
        <strain evidence="9">JH1073</strain>
    </source>
</reference>
<evidence type="ECO:0000256" key="4">
    <source>
        <dbReference type="ARBA" id="ARBA00023002"/>
    </source>
</evidence>
<evidence type="ECO:0000313" key="8">
    <source>
        <dbReference type="EMBL" id="WFG38152.1"/>
    </source>
</evidence>
<dbReference type="EMBL" id="CP046147">
    <property type="protein sequence ID" value="WFG38152.1"/>
    <property type="molecule type" value="Genomic_DNA"/>
</dbReference>
<reference evidence="8" key="2">
    <citation type="journal article" date="2023" name="Nat. Commun.">
        <title>Cultivation of marine bacteria of the SAR202 clade.</title>
        <authorList>
            <person name="Lim Y."/>
            <person name="Seo J.H."/>
            <person name="Giovannoni S.J."/>
            <person name="Kang I."/>
            <person name="Cho J.C."/>
        </authorList>
    </citation>
    <scope>NUCLEOTIDE SEQUENCE</scope>
    <source>
        <strain evidence="8">JH1073</strain>
    </source>
</reference>
<keyword evidence="3" id="KW-0049">Antioxidant</keyword>
<dbReference type="GO" id="GO:0005829">
    <property type="term" value="C:cytosol"/>
    <property type="evidence" value="ECO:0007669"/>
    <property type="project" value="TreeGrafter"/>
</dbReference>
<evidence type="ECO:0000313" key="9">
    <source>
        <dbReference type="Proteomes" id="UP001219901"/>
    </source>
</evidence>
<dbReference type="PANTHER" id="PTHR10681">
    <property type="entry name" value="THIOREDOXIN PEROXIDASE"/>
    <property type="match status" value="1"/>
</dbReference>
<dbReference type="PANTHER" id="PTHR10681:SF121">
    <property type="entry name" value="ALKYL HYDROPEROXIDE REDUCTASE C"/>
    <property type="match status" value="1"/>
</dbReference>
<organism evidence="8 9">
    <name type="scientific">Candidatus Lucifugimonas marina</name>
    <dbReference type="NCBI Taxonomy" id="3038979"/>
    <lineage>
        <taxon>Bacteria</taxon>
        <taxon>Bacillati</taxon>
        <taxon>Chloroflexota</taxon>
        <taxon>Dehalococcoidia</taxon>
        <taxon>SAR202 cluster</taxon>
        <taxon>Candidatus Lucifugimonadales</taxon>
        <taxon>Candidatus Lucifugimonadaceae</taxon>
        <taxon>Candidatus Lucifugimonas</taxon>
    </lineage>
</organism>
<evidence type="ECO:0000256" key="1">
    <source>
        <dbReference type="ARBA" id="ARBA00009796"/>
    </source>
</evidence>
<dbReference type="Proteomes" id="UP001219901">
    <property type="component" value="Chromosome"/>
</dbReference>
<evidence type="ECO:0000256" key="3">
    <source>
        <dbReference type="ARBA" id="ARBA00022862"/>
    </source>
</evidence>
<reference evidence="9 10" key="1">
    <citation type="submission" date="2019-11" db="EMBL/GenBank/DDBJ databases">
        <authorList>
            <person name="Cho J.-C."/>
        </authorList>
    </citation>
    <scope>NUCLEOTIDE SEQUENCE [LARGE SCALE GENOMIC DNA]</scope>
    <source>
        <strain evidence="8 9">JH1073</strain>
        <strain evidence="7 10">JH702</strain>
    </source>
</reference>
<accession>A0AAJ6CSC9</accession>
<dbReference type="InterPro" id="IPR050217">
    <property type="entry name" value="Peroxiredoxin"/>
</dbReference>
<gene>
    <name evidence="7" type="ORF">GKO46_06530</name>
    <name evidence="8" type="ORF">GKO48_00530</name>
</gene>
<name>A0AAJ6CSC9_9CHLR</name>
<dbReference type="GO" id="GO:0006979">
    <property type="term" value="P:response to oxidative stress"/>
    <property type="evidence" value="ECO:0007669"/>
    <property type="project" value="TreeGrafter"/>
</dbReference>
<dbReference type="SUPFAM" id="SSF52833">
    <property type="entry name" value="Thioredoxin-like"/>
    <property type="match status" value="1"/>
</dbReference>
<dbReference type="Proteomes" id="UP001321249">
    <property type="component" value="Unassembled WGS sequence"/>
</dbReference>
<feature type="domain" description="Alkyl hydroperoxide reductase subunit C/ Thiol specific antioxidant" evidence="6">
    <location>
        <begin position="2"/>
        <end position="93"/>
    </location>
</feature>
<keyword evidence="9" id="KW-1185">Reference proteome</keyword>
<sequence>MNQVRGFRASYDKFVELNTEIIEISADPTPVQKAWVASMKEDGSDEDGQVPFPVASDFWPHGEVIKAFDVFNEATGKAKRSVFIIDGEGIIRWSNVYTDSIPASGELLHEIENL</sequence>